<feature type="region of interest" description="Disordered" evidence="1">
    <location>
        <begin position="106"/>
        <end position="198"/>
    </location>
</feature>
<reference evidence="2 3" key="1">
    <citation type="submission" date="2020-06" db="EMBL/GenBank/DDBJ databases">
        <authorList>
            <person name="Li R."/>
            <person name="Bekaert M."/>
        </authorList>
    </citation>
    <scope>NUCLEOTIDE SEQUENCE [LARGE SCALE GENOMIC DNA]</scope>
    <source>
        <strain evidence="3">wild</strain>
    </source>
</reference>
<dbReference type="EMBL" id="CACVKT020001464">
    <property type="protein sequence ID" value="CAC5368296.1"/>
    <property type="molecule type" value="Genomic_DNA"/>
</dbReference>
<evidence type="ECO:0000313" key="3">
    <source>
        <dbReference type="Proteomes" id="UP000507470"/>
    </source>
</evidence>
<keyword evidence="3" id="KW-1185">Reference proteome</keyword>
<sequence>MFNQARTLDLAQRSNEVYVQPYSVSAAIGQKPDETVSNSATNQKSVTEEDKITLAAAQRPGDNCLFGDKKGKVFSSGWSCADMVRLAPNNCPAVPIDCCESCAPPTTTTSSSTSQSPTTITSPKTTIPTTTTITTTTTRHTTTIPRTSIPTTTIPTMTTMPIQTTQTTTTTATSRPSTATKTTTTKAATSTNSVRHWR</sequence>
<accession>A0A6J8AII8</accession>
<dbReference type="Proteomes" id="UP000507470">
    <property type="component" value="Unassembled WGS sequence"/>
</dbReference>
<evidence type="ECO:0000256" key="1">
    <source>
        <dbReference type="SAM" id="MobiDB-lite"/>
    </source>
</evidence>
<protein>
    <submittedName>
        <fullName evidence="2">Uncharacterized protein</fullName>
    </submittedName>
</protein>
<proteinExistence type="predicted"/>
<feature type="compositionally biased region" description="Low complexity" evidence="1">
    <location>
        <begin position="106"/>
        <end position="191"/>
    </location>
</feature>
<gene>
    <name evidence="2" type="ORF">MCOR_7886</name>
</gene>
<dbReference type="AlphaFoldDB" id="A0A6J8AII8"/>
<evidence type="ECO:0000313" key="2">
    <source>
        <dbReference type="EMBL" id="CAC5368296.1"/>
    </source>
</evidence>
<organism evidence="2 3">
    <name type="scientific">Mytilus coruscus</name>
    <name type="common">Sea mussel</name>
    <dbReference type="NCBI Taxonomy" id="42192"/>
    <lineage>
        <taxon>Eukaryota</taxon>
        <taxon>Metazoa</taxon>
        <taxon>Spiralia</taxon>
        <taxon>Lophotrochozoa</taxon>
        <taxon>Mollusca</taxon>
        <taxon>Bivalvia</taxon>
        <taxon>Autobranchia</taxon>
        <taxon>Pteriomorphia</taxon>
        <taxon>Mytilida</taxon>
        <taxon>Mytiloidea</taxon>
        <taxon>Mytilidae</taxon>
        <taxon>Mytilinae</taxon>
        <taxon>Mytilus</taxon>
    </lineage>
</organism>
<name>A0A6J8AII8_MYTCO</name>